<proteinExistence type="predicted"/>
<reference evidence="1" key="1">
    <citation type="journal article" date="2020" name="Stud. Mycol.">
        <title>101 Dothideomycetes genomes: a test case for predicting lifestyles and emergence of pathogens.</title>
        <authorList>
            <person name="Haridas S."/>
            <person name="Albert R."/>
            <person name="Binder M."/>
            <person name="Bloem J."/>
            <person name="Labutti K."/>
            <person name="Salamov A."/>
            <person name="Andreopoulos B."/>
            <person name="Baker S."/>
            <person name="Barry K."/>
            <person name="Bills G."/>
            <person name="Bluhm B."/>
            <person name="Cannon C."/>
            <person name="Castanera R."/>
            <person name="Culley D."/>
            <person name="Daum C."/>
            <person name="Ezra D."/>
            <person name="Gonzalez J."/>
            <person name="Henrissat B."/>
            <person name="Kuo A."/>
            <person name="Liang C."/>
            <person name="Lipzen A."/>
            <person name="Lutzoni F."/>
            <person name="Magnuson J."/>
            <person name="Mondo S."/>
            <person name="Nolan M."/>
            <person name="Ohm R."/>
            <person name="Pangilinan J."/>
            <person name="Park H.-J."/>
            <person name="Ramirez L."/>
            <person name="Alfaro M."/>
            <person name="Sun H."/>
            <person name="Tritt A."/>
            <person name="Yoshinaga Y."/>
            <person name="Zwiers L.-H."/>
            <person name="Turgeon B."/>
            <person name="Goodwin S."/>
            <person name="Spatafora J."/>
            <person name="Crous P."/>
            <person name="Grigoriev I."/>
        </authorList>
    </citation>
    <scope>NUCLEOTIDE SEQUENCE</scope>
    <source>
        <strain evidence="1">ATCC 200398</strain>
    </source>
</reference>
<evidence type="ECO:0000313" key="2">
    <source>
        <dbReference type="Proteomes" id="UP000799755"/>
    </source>
</evidence>
<dbReference type="Proteomes" id="UP000799755">
    <property type="component" value="Unassembled WGS sequence"/>
</dbReference>
<sequence>MSKSGSFPKPGDNKAFRAQFSITQLEDFAHLFIGPLSDILLICLDATIHEIEPREISELGITLVDSRDIKTSAEISYAKIIATTMVPMHFRIREYGHLRNRRYGHHNPENFRFGTTKWVTKTQGPNILKEILGQKANPSSPNPKAPLRPIVVLGHAIHDTIRKLHWKYSINIEVMDHVVGILDTQDLARETGRSGASNISLRKLAGVMGMDISCASNSGDSAACAMLCAGIMVQDAVPEPDRDCFSKPRVLAENEAQVWETVSLDYDPLDSKNFNVEVSEEVEDENENVDEEASNHSTGYRLRGRSPTMHILVHTKVEDLIPVDPALVPSPQSRRANFELCKAAELQGQQKPAPRWGVAVYCLRCNRINDHVEGECDIKMNKVTCAKCRAHRLPVRVVTTHHTLRCMRFLGK</sequence>
<keyword evidence="2" id="KW-1185">Reference proteome</keyword>
<name>A0ACB6R208_9PLEO</name>
<comment type="caution">
    <text evidence="1">The sequence shown here is derived from an EMBL/GenBank/DDBJ whole genome shotgun (WGS) entry which is preliminary data.</text>
</comment>
<gene>
    <name evidence="1" type="ORF">BDR25DRAFT_312924</name>
</gene>
<organism evidence="1 2">
    <name type="scientific">Lindgomyces ingoldianus</name>
    <dbReference type="NCBI Taxonomy" id="673940"/>
    <lineage>
        <taxon>Eukaryota</taxon>
        <taxon>Fungi</taxon>
        <taxon>Dikarya</taxon>
        <taxon>Ascomycota</taxon>
        <taxon>Pezizomycotina</taxon>
        <taxon>Dothideomycetes</taxon>
        <taxon>Pleosporomycetidae</taxon>
        <taxon>Pleosporales</taxon>
        <taxon>Lindgomycetaceae</taxon>
        <taxon>Lindgomyces</taxon>
    </lineage>
</organism>
<evidence type="ECO:0000313" key="1">
    <source>
        <dbReference type="EMBL" id="KAF2472372.1"/>
    </source>
</evidence>
<dbReference type="EMBL" id="MU003502">
    <property type="protein sequence ID" value="KAF2472372.1"/>
    <property type="molecule type" value="Genomic_DNA"/>
</dbReference>
<protein>
    <submittedName>
        <fullName evidence="1">Uncharacterized protein</fullName>
    </submittedName>
</protein>
<accession>A0ACB6R208</accession>